<proteinExistence type="predicted"/>
<reference evidence="1" key="1">
    <citation type="journal article" date="2014" name="Front. Microbiol.">
        <title>High frequency of phylogenetically diverse reductive dehalogenase-homologous genes in deep subseafloor sedimentary metagenomes.</title>
        <authorList>
            <person name="Kawai M."/>
            <person name="Futagami T."/>
            <person name="Toyoda A."/>
            <person name="Takaki Y."/>
            <person name="Nishi S."/>
            <person name="Hori S."/>
            <person name="Arai W."/>
            <person name="Tsubouchi T."/>
            <person name="Morono Y."/>
            <person name="Uchiyama I."/>
            <person name="Ito T."/>
            <person name="Fujiyama A."/>
            <person name="Inagaki F."/>
            <person name="Takami H."/>
        </authorList>
    </citation>
    <scope>NUCLEOTIDE SEQUENCE</scope>
    <source>
        <strain evidence="1">Expedition CK06-06</strain>
    </source>
</reference>
<name>X1USG0_9ZZZZ</name>
<comment type="caution">
    <text evidence="1">The sequence shown here is derived from an EMBL/GenBank/DDBJ whole genome shotgun (WGS) entry which is preliminary data.</text>
</comment>
<gene>
    <name evidence="1" type="ORF">S12H4_36948</name>
</gene>
<dbReference type="EMBL" id="BARW01022072">
    <property type="protein sequence ID" value="GAI95284.1"/>
    <property type="molecule type" value="Genomic_DNA"/>
</dbReference>
<accession>X1USG0</accession>
<feature type="non-terminal residue" evidence="1">
    <location>
        <position position="165"/>
    </location>
</feature>
<dbReference type="AlphaFoldDB" id="X1USG0"/>
<organism evidence="1">
    <name type="scientific">marine sediment metagenome</name>
    <dbReference type="NCBI Taxonomy" id="412755"/>
    <lineage>
        <taxon>unclassified sequences</taxon>
        <taxon>metagenomes</taxon>
        <taxon>ecological metagenomes</taxon>
    </lineage>
</organism>
<sequence length="165" mass="16988">MTPRPPLDEWLSLFRATIAAEGITTDDGAGTGDSFVDAALAGAGDNSFVSMLAILYPGQPRQVDSQDITAFNDGTGEVTLAGAYKGVAAVIPAGVPYKIVTFRFVPAEVAAIAADVDPKVMGRAQIAATTIDLFQAANTYDLFAGTAQAVILESLNIKLPTGVPG</sequence>
<evidence type="ECO:0000313" key="1">
    <source>
        <dbReference type="EMBL" id="GAI95284.1"/>
    </source>
</evidence>
<protein>
    <submittedName>
        <fullName evidence="1">Uncharacterized protein</fullName>
    </submittedName>
</protein>